<dbReference type="RefSeq" id="WP_192733216.1">
    <property type="nucleotide sequence ID" value="NZ_BAAAVL010000008.1"/>
</dbReference>
<feature type="transmembrane region" description="Helical" evidence="1">
    <location>
        <begin position="341"/>
        <end position="361"/>
    </location>
</feature>
<keyword evidence="4" id="KW-1185">Reference proteome</keyword>
<keyword evidence="1" id="KW-0472">Membrane</keyword>
<dbReference type="InterPro" id="IPR001054">
    <property type="entry name" value="A/G_cyclase"/>
</dbReference>
<dbReference type="InterPro" id="IPR050697">
    <property type="entry name" value="Adenylyl/Guanylyl_Cyclase_3/4"/>
</dbReference>
<comment type="caution">
    <text evidence="3">The sequence shown here is derived from an EMBL/GenBank/DDBJ whole genome shotgun (WGS) entry which is preliminary data.</text>
</comment>
<dbReference type="InterPro" id="IPR029787">
    <property type="entry name" value="Nucleotide_cyclase"/>
</dbReference>
<sequence length="620" mass="65070">MNHRLPTVIALLLAGLWGAALGYLHLQQQSNSGLIERVEATLVDLRSMIVGVRSPPDIVSIVAIDDRTAAAHGYPLKRETLAQLVTSIGALKPKALALDILLVDPGTEEGDAALAMAIKAAPSIIAGAATFPQSLQSVTTNAEDPFATVPEAQQLLLPQPRFAEAAPLGIVNVATDQSGVPRFIPLFSRAADRLDAAFPLRAASIALGAEPLIENHGIRLGAHRIPTDTGQRLPLTFYGPAGSISTFSAADALDGKLPADAITGKVVVIGATVTGGGDVFPTPFDPILPGVEVMSTAITHLIAGDGMVRDSRTRQADAGIATALPVLLVALVAWRRGALGFVIICLTVIAWAMLNLAAFANGYWLSAALPIAAALPPAIIFGAAELWRDRRRARHFADQSERLQRIEAPGLGEWLARDPAFLAEPVRQNASVVFIDLSGFTGLSEAVGPAMVREILSGFFELIDEEVRLLGGAITSFMGDGAMILFGLPAPAADDAARAAACAIRLADRTRLFLAGHPELRRRKIGFKLGAHCGPIVASRLGTGDRQQITATGDTVNVAQRLMEVAASRGAELAFSASLLEAAGPDAVPLQTGRLAGPFETKLRGRSGGIAIYTWRGETL</sequence>
<dbReference type="PANTHER" id="PTHR43081:SF20">
    <property type="entry name" value="TWO-COMPONENT RESPONSE REGULATOR"/>
    <property type="match status" value="1"/>
</dbReference>
<dbReference type="SUPFAM" id="SSF55073">
    <property type="entry name" value="Nucleotide cyclase"/>
    <property type="match status" value="1"/>
</dbReference>
<feature type="transmembrane region" description="Helical" evidence="1">
    <location>
        <begin position="367"/>
        <end position="387"/>
    </location>
</feature>
<keyword evidence="1" id="KW-1133">Transmembrane helix</keyword>
<dbReference type="Gene3D" id="3.30.70.1230">
    <property type="entry name" value="Nucleotide cyclase"/>
    <property type="match status" value="1"/>
</dbReference>
<dbReference type="EMBL" id="JADBEC010000003">
    <property type="protein sequence ID" value="MBE1509660.1"/>
    <property type="molecule type" value="Genomic_DNA"/>
</dbReference>
<dbReference type="EC" id="4.6.1.1" evidence="3"/>
<dbReference type="SMART" id="SM00044">
    <property type="entry name" value="CYCc"/>
    <property type="match status" value="1"/>
</dbReference>
<dbReference type="GO" id="GO:0004016">
    <property type="term" value="F:adenylate cyclase activity"/>
    <property type="evidence" value="ECO:0007669"/>
    <property type="project" value="UniProtKB-EC"/>
</dbReference>
<feature type="domain" description="Guanylate cyclase" evidence="2">
    <location>
        <begin position="431"/>
        <end position="563"/>
    </location>
</feature>
<dbReference type="InterPro" id="IPR007890">
    <property type="entry name" value="CHASE2"/>
</dbReference>
<feature type="transmembrane region" description="Helical" evidence="1">
    <location>
        <begin position="318"/>
        <end position="334"/>
    </location>
</feature>
<gene>
    <name evidence="3" type="ORF">H4W29_006907</name>
</gene>
<evidence type="ECO:0000259" key="2">
    <source>
        <dbReference type="PROSITE" id="PS50125"/>
    </source>
</evidence>
<dbReference type="Pfam" id="PF05226">
    <property type="entry name" value="CHASE2"/>
    <property type="match status" value="1"/>
</dbReference>
<dbReference type="CDD" id="cd07302">
    <property type="entry name" value="CHD"/>
    <property type="match status" value="1"/>
</dbReference>
<reference evidence="3 4" key="1">
    <citation type="submission" date="2020-10" db="EMBL/GenBank/DDBJ databases">
        <title>Sequencing the genomes of 1000 actinobacteria strains.</title>
        <authorList>
            <person name="Klenk H.-P."/>
        </authorList>
    </citation>
    <scope>NUCLEOTIDE SEQUENCE [LARGE SCALE GENOMIC DNA]</scope>
    <source>
        <strain evidence="3 4">DSM 7307</strain>
    </source>
</reference>
<evidence type="ECO:0000256" key="1">
    <source>
        <dbReference type="SAM" id="Phobius"/>
    </source>
</evidence>
<dbReference type="Proteomes" id="UP000620262">
    <property type="component" value="Unassembled WGS sequence"/>
</dbReference>
<protein>
    <submittedName>
        <fullName evidence="3">Adenylate cyclase</fullName>
        <ecNumber evidence="3">4.6.1.1</ecNumber>
    </submittedName>
</protein>
<accession>A0ABR9J2K2</accession>
<name>A0ABR9J2K2_RHIVS</name>
<dbReference type="PANTHER" id="PTHR43081">
    <property type="entry name" value="ADENYLATE CYCLASE, TERMINAL-DIFFERENTIATION SPECIFIC-RELATED"/>
    <property type="match status" value="1"/>
</dbReference>
<evidence type="ECO:0000313" key="3">
    <source>
        <dbReference type="EMBL" id="MBE1509660.1"/>
    </source>
</evidence>
<keyword evidence="3" id="KW-0456">Lyase</keyword>
<dbReference type="SMART" id="SM01080">
    <property type="entry name" value="CHASE2"/>
    <property type="match status" value="1"/>
</dbReference>
<proteinExistence type="predicted"/>
<dbReference type="Pfam" id="PF00211">
    <property type="entry name" value="Guanylate_cyc"/>
    <property type="match status" value="1"/>
</dbReference>
<organism evidence="3 4">
    <name type="scientific">Rhizobium viscosum</name>
    <name type="common">Arthrobacter viscosus</name>
    <dbReference type="NCBI Taxonomy" id="1673"/>
    <lineage>
        <taxon>Bacteria</taxon>
        <taxon>Pseudomonadati</taxon>
        <taxon>Pseudomonadota</taxon>
        <taxon>Alphaproteobacteria</taxon>
        <taxon>Hyphomicrobiales</taxon>
        <taxon>Rhizobiaceae</taxon>
        <taxon>Rhizobium/Agrobacterium group</taxon>
        <taxon>Rhizobium</taxon>
    </lineage>
</organism>
<evidence type="ECO:0000313" key="4">
    <source>
        <dbReference type="Proteomes" id="UP000620262"/>
    </source>
</evidence>
<keyword evidence="1" id="KW-0812">Transmembrane</keyword>
<dbReference type="PROSITE" id="PS50125">
    <property type="entry name" value="GUANYLATE_CYCLASE_2"/>
    <property type="match status" value="1"/>
</dbReference>